<dbReference type="Pfam" id="PF13360">
    <property type="entry name" value="PQQ_2"/>
    <property type="match status" value="2"/>
</dbReference>
<evidence type="ECO:0000259" key="3">
    <source>
        <dbReference type="PROSITE" id="PS50093"/>
    </source>
</evidence>
<dbReference type="SUPFAM" id="SSF49299">
    <property type="entry name" value="PKD domain"/>
    <property type="match status" value="1"/>
</dbReference>
<dbReference type="InterPro" id="IPR026453">
    <property type="entry name" value="PGF_pre_PGF"/>
</dbReference>
<dbReference type="Gene3D" id="2.60.40.10">
    <property type="entry name" value="Immunoglobulins"/>
    <property type="match status" value="1"/>
</dbReference>
<name>A0A2I8VLM2_9EURY</name>
<dbReference type="PANTHER" id="PTHR34512:SF30">
    <property type="entry name" value="OUTER MEMBRANE PROTEIN ASSEMBLY FACTOR BAMB"/>
    <property type="match status" value="1"/>
</dbReference>
<evidence type="ECO:0000313" key="4">
    <source>
        <dbReference type="EMBL" id="AUV82784.1"/>
    </source>
</evidence>
<feature type="region of interest" description="Disordered" evidence="1">
    <location>
        <begin position="1209"/>
        <end position="1298"/>
    </location>
</feature>
<dbReference type="PROSITE" id="PS50093">
    <property type="entry name" value="PKD"/>
    <property type="match status" value="1"/>
</dbReference>
<dbReference type="InterPro" id="IPR022409">
    <property type="entry name" value="PKD/Chitinase_dom"/>
</dbReference>
<keyword evidence="2" id="KW-0472">Membrane</keyword>
<dbReference type="InterPro" id="IPR011047">
    <property type="entry name" value="Quinoprotein_ADH-like_sf"/>
</dbReference>
<dbReference type="PANTHER" id="PTHR34512">
    <property type="entry name" value="CELL SURFACE PROTEIN"/>
    <property type="match status" value="1"/>
</dbReference>
<accession>A0A2I8VLM2</accession>
<dbReference type="Gene3D" id="2.40.10.480">
    <property type="match status" value="1"/>
</dbReference>
<dbReference type="Proteomes" id="UP000236584">
    <property type="component" value="Chromosome"/>
</dbReference>
<feature type="compositionally biased region" description="Low complexity" evidence="1">
    <location>
        <begin position="1258"/>
        <end position="1270"/>
    </location>
</feature>
<gene>
    <name evidence="4" type="ORF">C2R22_14990</name>
</gene>
<feature type="domain" description="PKD" evidence="3">
    <location>
        <begin position="38"/>
        <end position="118"/>
    </location>
</feature>
<feature type="region of interest" description="Disordered" evidence="1">
    <location>
        <begin position="1577"/>
        <end position="1601"/>
    </location>
</feature>
<organism evidence="4 5">
    <name type="scientific">Salinigranum rubrum</name>
    <dbReference type="NCBI Taxonomy" id="755307"/>
    <lineage>
        <taxon>Archaea</taxon>
        <taxon>Methanobacteriati</taxon>
        <taxon>Methanobacteriota</taxon>
        <taxon>Stenosarchaea group</taxon>
        <taxon>Halobacteria</taxon>
        <taxon>Halobacteriales</taxon>
        <taxon>Haloferacaceae</taxon>
        <taxon>Salinigranum</taxon>
    </lineage>
</organism>
<feature type="compositionally biased region" description="Gly residues" evidence="1">
    <location>
        <begin position="1227"/>
        <end position="1248"/>
    </location>
</feature>
<dbReference type="NCBIfam" id="TIGR04213">
    <property type="entry name" value="PGF_pre_PGF"/>
    <property type="match status" value="1"/>
</dbReference>
<evidence type="ECO:0000256" key="1">
    <source>
        <dbReference type="SAM" id="MobiDB-lite"/>
    </source>
</evidence>
<reference evidence="4 5" key="1">
    <citation type="submission" date="2018-01" db="EMBL/GenBank/DDBJ databases">
        <title>Complete genome sequence of Salinigranum rubrum GX10T, an extremely halophilic archaeon isolated from a marine solar saltern.</title>
        <authorList>
            <person name="Han S."/>
        </authorList>
    </citation>
    <scope>NUCLEOTIDE SEQUENCE [LARGE SCALE GENOMIC DNA]</scope>
    <source>
        <strain evidence="4 5">GX10</strain>
    </source>
</reference>
<keyword evidence="5" id="KW-1185">Reference proteome</keyword>
<dbReference type="GeneID" id="35593424"/>
<dbReference type="InterPro" id="IPR035986">
    <property type="entry name" value="PKD_dom_sf"/>
</dbReference>
<dbReference type="InterPro" id="IPR018391">
    <property type="entry name" value="PQQ_b-propeller_rpt"/>
</dbReference>
<sequence>MRPASRPWVAVLLVCIVVFASTVGITSVAGAPSDTESPTASAAVADATLFLGSFAEFDAGDSTDNVGVDSYSWEFGDGTTGSGAAPKHTYTEPGEYTATVTVSDAAGNADTASVTVTVLESHPGYHGGPANLGNYPNQQGPTTKPEEVWNLSGGTPLVMQPTIVNGTLYVAFHNGGKFYALDPETGAETWNVTPGGLDGSTWTAPAYANGVLFIGSNAHKLHAIDAETGAELWNYSTQTNVRSAPAVVDGMVYFGSNDGNMTALNATTGEFVWRYTEYQPVLVESNPAVVDGVVYFGSDADNVTALDASTGAKLWNFSTVDEVQSDPTVAAGTVYIGSDSTAGETSGEGQVYALNATDGTKRWNHSMAGDVDGGMVYADGVVYAGSRGGDLVALNATDGTRKWNVTGLSFRGAPVLAGDVLYISDFGNDSVHAFDAQTGAELWAYDSPVNTLYPTPLAWNGYLYYGSGSQFHALTNPLVTGFSVSNEGQDLTISVDTAEQLSTLSVSLSGAESGSLTLGDFTETADDGTYTYETTYAGSTDGTYTVTLDSATGTNGGSGGGAVASLTVDTTPPALSSFAVTNPSGRDVGVSFDSDEQLGGLSVSLSGAESATLTLGDFTETDNGGSYTYDATYAGSVDGDYTVTLSSATDAAGNDGATEQSDTVTADAGPPLLSNYTVTNPTGGFVNVSFDANESLSLVNVSISGAETGLLTESDFTETVDGSRYNYSALYTASTSGSYTATLDRAEDGVGNDGASSQSGSVTVDASSPTITGFGVSNPDGQDVNVSFVSDERLDSISVLISGAETGSLATGAFTETDNGDGTYTYNATYAGKSDGQYVAELDWATDASGNDGADGQQASIGIGQAVTASSLEYVSGSQPAMGNLALDATFSGGLLQVQVKNDTASVFDFSTEEDYELAGHGADDTTVLRINLTVSGFVPRALIGSGHDVTWTRTNNGDGTWNVSIEGSPAAVDSFFESDGSTPSTWDGTVRANESQDAAMTFAVDDLAVMSPTNRERLNGSVMTTDAQEFGAPVYNTSGSADQVELLVSAPHFAGDGSVNQGFFEAYLPPALVSDWGVSASELTGNFDGADRETSVVATADGGVRLDFALHYSQGNAAVRVDSTPPTVSGVSVTAPADDELSVTVTTDSRLSTVQASVTGPETVTLTTSDFTEAGSGPYTYTANYTAGASGTYTATLDAAADAAGNDGANGESGSVDLTVATEPSGAGGSGDSTSGGDGDGGPGGGSLDSFAPASTSPDGSDGPVVSVDVDTERPTMDVTGGETGTTADDESTDRERRRIIVTDARANEPIVIELHPEPAERTTSVADERSTDEETTLPQMTNVRVNGLDLTLTRDRDASLTVESRDVAATTRSADGGTAASTTDGFDETDRRFAVETGSRPVGYIEVGHDVPDSEISGVTHRFRVRKSYLERSGVTAESVALYRDETVRWRALDTRVVGETDSHYHFAAESPGLSLFAIGVRTATFEVEDATLVGERVREPSDELLVETTVRNVGGEAGTYTATLTFDGRPLESVEVDLAPGERRTLELDARLPADADGGVVALGPREVAQVSVAPADGSDERTAVPARSADDAGDTDPSTLPAPVSLLIAVLGLVAALLGVAWWRRQRVE</sequence>
<dbReference type="InterPro" id="IPR013783">
    <property type="entry name" value="Ig-like_fold"/>
</dbReference>
<dbReference type="EMBL" id="CP026309">
    <property type="protein sequence ID" value="AUV82784.1"/>
    <property type="molecule type" value="Genomic_DNA"/>
</dbReference>
<dbReference type="RefSeq" id="WP_103426473.1">
    <property type="nucleotide sequence ID" value="NZ_CP026309.1"/>
</dbReference>
<dbReference type="InterPro" id="IPR015943">
    <property type="entry name" value="WD40/YVTN_repeat-like_dom_sf"/>
</dbReference>
<evidence type="ECO:0000256" key="2">
    <source>
        <dbReference type="SAM" id="Phobius"/>
    </source>
</evidence>
<keyword evidence="2" id="KW-0812">Transmembrane</keyword>
<dbReference type="SMART" id="SM00564">
    <property type="entry name" value="PQQ"/>
    <property type="match status" value="7"/>
</dbReference>
<dbReference type="Gene3D" id="2.40.128.630">
    <property type="match status" value="1"/>
</dbReference>
<proteinExistence type="predicted"/>
<dbReference type="OrthoDB" id="8638at2157"/>
<dbReference type="CDD" id="cd00146">
    <property type="entry name" value="PKD"/>
    <property type="match status" value="1"/>
</dbReference>
<dbReference type="SUPFAM" id="SSF50998">
    <property type="entry name" value="Quinoprotein alcohol dehydrogenase-like"/>
    <property type="match status" value="1"/>
</dbReference>
<dbReference type="InterPro" id="IPR002372">
    <property type="entry name" value="PQQ_rpt_dom"/>
</dbReference>
<feature type="transmembrane region" description="Helical" evidence="2">
    <location>
        <begin position="1608"/>
        <end position="1627"/>
    </location>
</feature>
<dbReference type="InterPro" id="IPR000601">
    <property type="entry name" value="PKD_dom"/>
</dbReference>
<keyword evidence="2" id="KW-1133">Transmembrane helix</keyword>
<dbReference type="SMART" id="SM00089">
    <property type="entry name" value="PKD"/>
    <property type="match status" value="1"/>
</dbReference>
<evidence type="ECO:0000313" key="5">
    <source>
        <dbReference type="Proteomes" id="UP000236584"/>
    </source>
</evidence>
<dbReference type="KEGG" id="srub:C2R22_14990"/>
<dbReference type="Gene3D" id="2.130.10.10">
    <property type="entry name" value="YVTN repeat-like/Quinoprotein amine dehydrogenase"/>
    <property type="match status" value="1"/>
</dbReference>
<dbReference type="Pfam" id="PF18911">
    <property type="entry name" value="PKD_4"/>
    <property type="match status" value="1"/>
</dbReference>
<protein>
    <recommendedName>
        <fullName evidence="3">PKD domain-containing protein</fullName>
    </recommendedName>
</protein>